<dbReference type="RefSeq" id="WP_158203899.1">
    <property type="nucleotide sequence ID" value="NZ_WSZK01000015.1"/>
</dbReference>
<dbReference type="EMBL" id="WSZK01000015">
    <property type="protein sequence ID" value="MWG34182.1"/>
    <property type="molecule type" value="Genomic_DNA"/>
</dbReference>
<proteinExistence type="predicted"/>
<evidence type="ECO:0000313" key="2">
    <source>
        <dbReference type="Proteomes" id="UP000451471"/>
    </source>
</evidence>
<keyword evidence="2" id="KW-1185">Reference proteome</keyword>
<sequence length="71" mass="6861">MTASHGQRVAVVALVAALVAVPVASVAATPGTAQSTIASCTTIEQSGEYTLAADIGANAPEARVSPSLPAA</sequence>
<comment type="caution">
    <text evidence="1">The sequence shown here is derived from an EMBL/GenBank/DDBJ whole genome shotgun (WGS) entry which is preliminary data.</text>
</comment>
<protein>
    <submittedName>
        <fullName evidence="1">Uncharacterized protein</fullName>
    </submittedName>
</protein>
<organism evidence="1 2">
    <name type="scientific">Halomarina oriensis</name>
    <dbReference type="NCBI Taxonomy" id="671145"/>
    <lineage>
        <taxon>Archaea</taxon>
        <taxon>Methanobacteriati</taxon>
        <taxon>Methanobacteriota</taxon>
        <taxon>Stenosarchaea group</taxon>
        <taxon>Halobacteria</taxon>
        <taxon>Halobacteriales</taxon>
        <taxon>Natronomonadaceae</taxon>
        <taxon>Halomarina</taxon>
    </lineage>
</organism>
<evidence type="ECO:0000313" key="1">
    <source>
        <dbReference type="EMBL" id="MWG34182.1"/>
    </source>
</evidence>
<name>A0A6B0GH22_9EURY</name>
<gene>
    <name evidence="1" type="ORF">GQS65_06695</name>
</gene>
<dbReference type="Proteomes" id="UP000451471">
    <property type="component" value="Unassembled WGS sequence"/>
</dbReference>
<dbReference type="AlphaFoldDB" id="A0A6B0GH22"/>
<accession>A0A6B0GH22</accession>
<reference evidence="1 2" key="1">
    <citation type="submission" date="2019-12" db="EMBL/GenBank/DDBJ databases">
        <title>Halocatena pleomorpha gen. nov. sp. nov., an extremely halophilic archaeon of family Halobacteriaceae isolated from saltpan soil.</title>
        <authorList>
            <person name="Pal Y."/>
            <person name="Verma A."/>
            <person name="Krishnamurthi S."/>
            <person name="Kumar P."/>
        </authorList>
    </citation>
    <scope>NUCLEOTIDE SEQUENCE [LARGE SCALE GENOMIC DNA]</scope>
    <source>
        <strain evidence="1 2">JCM 16495</strain>
    </source>
</reference>